<evidence type="ECO:0000256" key="3">
    <source>
        <dbReference type="ARBA" id="ARBA00005790"/>
    </source>
</evidence>
<dbReference type="GO" id="GO:0005829">
    <property type="term" value="C:cytosol"/>
    <property type="evidence" value="ECO:0007669"/>
    <property type="project" value="TreeGrafter"/>
</dbReference>
<dbReference type="PANTHER" id="PTHR23117">
    <property type="entry name" value="GUANYLATE KINASE-RELATED"/>
    <property type="match status" value="1"/>
</dbReference>
<dbReference type="InterPro" id="IPR008144">
    <property type="entry name" value="Guanylate_kin-like_dom"/>
</dbReference>
<keyword evidence="7 13" id="KW-0808">Transferase</keyword>
<dbReference type="PROSITE" id="PS00856">
    <property type="entry name" value="GUANYLATE_KINASE_1"/>
    <property type="match status" value="1"/>
</dbReference>
<evidence type="ECO:0000256" key="11">
    <source>
        <dbReference type="ARBA" id="ARBA00030128"/>
    </source>
</evidence>
<dbReference type="EC" id="2.7.4.8" evidence="4 13"/>
<evidence type="ECO:0000256" key="12">
    <source>
        <dbReference type="ARBA" id="ARBA00048594"/>
    </source>
</evidence>
<feature type="binding site" evidence="13">
    <location>
        <begin position="37"/>
        <end position="44"/>
    </location>
    <ligand>
        <name>ATP</name>
        <dbReference type="ChEBI" id="CHEBI:30616"/>
    </ligand>
</feature>
<keyword evidence="17" id="KW-1185">Reference proteome</keyword>
<keyword evidence="8 13" id="KW-0547">Nucleotide-binding</keyword>
<dbReference type="Gene3D" id="3.30.63.10">
    <property type="entry name" value="Guanylate Kinase phosphate binding domain"/>
    <property type="match status" value="1"/>
</dbReference>
<dbReference type="PANTHER" id="PTHR23117:SF13">
    <property type="entry name" value="GUANYLATE KINASE"/>
    <property type="match status" value="1"/>
</dbReference>
<dbReference type="Proteomes" id="UP000019141">
    <property type="component" value="Unassembled WGS sequence"/>
</dbReference>
<evidence type="ECO:0000256" key="6">
    <source>
        <dbReference type="ARBA" id="ARBA00022490"/>
    </source>
</evidence>
<dbReference type="CDD" id="cd00071">
    <property type="entry name" value="GMPK"/>
    <property type="match status" value="1"/>
</dbReference>
<dbReference type="InterPro" id="IPR017665">
    <property type="entry name" value="Guanylate_kinase"/>
</dbReference>
<evidence type="ECO:0000256" key="8">
    <source>
        <dbReference type="ARBA" id="ARBA00022741"/>
    </source>
</evidence>
<comment type="catalytic activity">
    <reaction evidence="12 13">
        <text>GMP + ATP = GDP + ADP</text>
        <dbReference type="Rhea" id="RHEA:20780"/>
        <dbReference type="ChEBI" id="CHEBI:30616"/>
        <dbReference type="ChEBI" id="CHEBI:58115"/>
        <dbReference type="ChEBI" id="CHEBI:58189"/>
        <dbReference type="ChEBI" id="CHEBI:456216"/>
        <dbReference type="EC" id="2.7.4.8"/>
    </reaction>
</comment>
<gene>
    <name evidence="13" type="primary">gmk</name>
    <name evidence="16" type="ORF">ETSY1_17200</name>
</gene>
<dbReference type="HAMAP" id="MF_00328">
    <property type="entry name" value="Guanylate_kinase"/>
    <property type="match status" value="1"/>
</dbReference>
<evidence type="ECO:0000256" key="9">
    <source>
        <dbReference type="ARBA" id="ARBA00022777"/>
    </source>
</evidence>
<dbReference type="NCBIfam" id="TIGR03263">
    <property type="entry name" value="guanyl_kin"/>
    <property type="match status" value="1"/>
</dbReference>
<proteinExistence type="inferred from homology"/>
<dbReference type="SMART" id="SM00072">
    <property type="entry name" value="GuKc"/>
    <property type="match status" value="1"/>
</dbReference>
<keyword evidence="9 13" id="KW-0418">Kinase</keyword>
<dbReference type="PROSITE" id="PS50052">
    <property type="entry name" value="GUANYLATE_KINASE_2"/>
    <property type="match status" value="1"/>
</dbReference>
<dbReference type="InterPro" id="IPR027417">
    <property type="entry name" value="P-loop_NTPase"/>
</dbReference>
<dbReference type="FunFam" id="3.30.63.10:FF:000005">
    <property type="entry name" value="Guanylate kinase"/>
    <property type="match status" value="1"/>
</dbReference>
<evidence type="ECO:0000313" key="16">
    <source>
        <dbReference type="EMBL" id="ETW98837.1"/>
    </source>
</evidence>
<evidence type="ECO:0000313" key="17">
    <source>
        <dbReference type="Proteomes" id="UP000019141"/>
    </source>
</evidence>
<comment type="similarity">
    <text evidence="3 13">Belongs to the guanylate kinase family.</text>
</comment>
<dbReference type="HOGENOM" id="CLU_001715_1_2_7"/>
<dbReference type="AlphaFoldDB" id="W4LLJ8"/>
<dbReference type="Gene3D" id="3.40.50.300">
    <property type="entry name" value="P-loop containing nucleotide triphosphate hydrolases"/>
    <property type="match status" value="1"/>
</dbReference>
<name>W4LLJ8_ENTF1</name>
<evidence type="ECO:0000256" key="4">
    <source>
        <dbReference type="ARBA" id="ARBA00012961"/>
    </source>
</evidence>
<evidence type="ECO:0000259" key="15">
    <source>
        <dbReference type="PROSITE" id="PS50052"/>
    </source>
</evidence>
<comment type="caution">
    <text evidence="16">The sequence shown here is derived from an EMBL/GenBank/DDBJ whole genome shotgun (WGS) entry which is preliminary data.</text>
</comment>
<protein>
    <recommendedName>
        <fullName evidence="5 13">Guanylate kinase</fullName>
        <ecNumber evidence="4 13">2.7.4.8</ecNumber>
    </recommendedName>
    <alternativeName>
        <fullName evidence="11 13">GMP kinase</fullName>
    </alternativeName>
</protein>
<keyword evidence="6 13" id="KW-0963">Cytoplasm</keyword>
<evidence type="ECO:0000256" key="1">
    <source>
        <dbReference type="ARBA" id="ARBA00003531"/>
    </source>
</evidence>
<dbReference type="PATRIC" id="fig|1429438.4.peg.3376"/>
<dbReference type="InterPro" id="IPR020590">
    <property type="entry name" value="Guanylate_kinase_CS"/>
</dbReference>
<evidence type="ECO:0000256" key="2">
    <source>
        <dbReference type="ARBA" id="ARBA00004496"/>
    </source>
</evidence>
<dbReference type="InterPro" id="IPR008145">
    <property type="entry name" value="GK/Ca_channel_bsu"/>
</dbReference>
<evidence type="ECO:0000256" key="13">
    <source>
        <dbReference type="HAMAP-Rule" id="MF_00328"/>
    </source>
</evidence>
<reference evidence="16 17" key="1">
    <citation type="journal article" date="2014" name="Nature">
        <title>An environmental bacterial taxon with a large and distinct metabolic repertoire.</title>
        <authorList>
            <person name="Wilson M.C."/>
            <person name="Mori T."/>
            <person name="Ruckert C."/>
            <person name="Uria A.R."/>
            <person name="Helf M.J."/>
            <person name="Takada K."/>
            <person name="Gernert C."/>
            <person name="Steffens U.A."/>
            <person name="Heycke N."/>
            <person name="Schmitt S."/>
            <person name="Rinke C."/>
            <person name="Helfrich E.J."/>
            <person name="Brachmann A.O."/>
            <person name="Gurgui C."/>
            <person name="Wakimoto T."/>
            <person name="Kracht M."/>
            <person name="Crusemann M."/>
            <person name="Hentschel U."/>
            <person name="Abe I."/>
            <person name="Matsunaga S."/>
            <person name="Kalinowski J."/>
            <person name="Takeyama H."/>
            <person name="Piel J."/>
        </authorList>
    </citation>
    <scope>NUCLEOTIDE SEQUENCE [LARGE SCALE GENOMIC DNA]</scope>
    <source>
        <strain evidence="17">TSY1</strain>
    </source>
</reference>
<organism evidence="16 17">
    <name type="scientific">Entotheonella factor</name>
    <dbReference type="NCBI Taxonomy" id="1429438"/>
    <lineage>
        <taxon>Bacteria</taxon>
        <taxon>Pseudomonadati</taxon>
        <taxon>Nitrospinota/Tectimicrobiota group</taxon>
        <taxon>Candidatus Tectimicrobiota</taxon>
        <taxon>Candidatus Entotheonellia</taxon>
        <taxon>Candidatus Entotheonellales</taxon>
        <taxon>Candidatus Entotheonellaceae</taxon>
        <taxon>Candidatus Entotheonella</taxon>
    </lineage>
</organism>
<comment type="subcellular location">
    <subcellularLocation>
        <location evidence="2 13">Cytoplasm</location>
    </subcellularLocation>
</comment>
<evidence type="ECO:0000256" key="10">
    <source>
        <dbReference type="ARBA" id="ARBA00022840"/>
    </source>
</evidence>
<evidence type="ECO:0000256" key="7">
    <source>
        <dbReference type="ARBA" id="ARBA00022679"/>
    </source>
</evidence>
<evidence type="ECO:0000256" key="14">
    <source>
        <dbReference type="SAM" id="MobiDB-lite"/>
    </source>
</evidence>
<dbReference type="GO" id="GO:0004385">
    <property type="term" value="F:GMP kinase activity"/>
    <property type="evidence" value="ECO:0007669"/>
    <property type="project" value="UniProtKB-UniRule"/>
</dbReference>
<comment type="function">
    <text evidence="1 13">Essential for recycling GMP and indirectly, cGMP.</text>
</comment>
<dbReference type="EMBL" id="AZHW01000514">
    <property type="protein sequence ID" value="ETW98837.1"/>
    <property type="molecule type" value="Genomic_DNA"/>
</dbReference>
<dbReference type="SUPFAM" id="SSF52540">
    <property type="entry name" value="P-loop containing nucleoside triphosphate hydrolases"/>
    <property type="match status" value="1"/>
</dbReference>
<dbReference type="Pfam" id="PF00625">
    <property type="entry name" value="Guanylate_kin"/>
    <property type="match status" value="1"/>
</dbReference>
<sequence length="224" mass="25052">MAREHASVHTASTVGGETDTEPRNGQTRKGTLFVISGPSGVGKTSLCHCIMTMVPNVKESISCTTRAPRPGEQDGREYFFVSSEIFDHYVATGAFLEWALVHEQRYGTLRSQVDEGTAAGYDMLLTIDVQGAENLRAAQVEARYIFILPPSWATLEARLQQRGSEDEHVRMRRLMVARQELRQYTEYDYAITNDQLDTATEALRAIILAERQRIGRVVPALVDC</sequence>
<accession>W4LLJ8</accession>
<dbReference type="GO" id="GO:0005524">
    <property type="term" value="F:ATP binding"/>
    <property type="evidence" value="ECO:0007669"/>
    <property type="project" value="UniProtKB-UniRule"/>
</dbReference>
<keyword evidence="10 13" id="KW-0067">ATP-binding</keyword>
<feature type="domain" description="Guanylate kinase-like" evidence="15">
    <location>
        <begin position="30"/>
        <end position="208"/>
    </location>
</feature>
<feature type="region of interest" description="Disordered" evidence="14">
    <location>
        <begin position="1"/>
        <end position="31"/>
    </location>
</feature>
<evidence type="ECO:0000256" key="5">
    <source>
        <dbReference type="ARBA" id="ARBA00016296"/>
    </source>
</evidence>